<proteinExistence type="predicted"/>
<dbReference type="GO" id="GO:0016020">
    <property type="term" value="C:membrane"/>
    <property type="evidence" value="ECO:0007669"/>
    <property type="project" value="UniProtKB-SubCell"/>
</dbReference>
<dbReference type="InterPro" id="IPR041916">
    <property type="entry name" value="Anti_sigma_zinc_sf"/>
</dbReference>
<dbReference type="InterPro" id="IPR051474">
    <property type="entry name" value="Anti-sigma-K/W_factor"/>
</dbReference>
<evidence type="ECO:0000256" key="4">
    <source>
        <dbReference type="ARBA" id="ARBA00023136"/>
    </source>
</evidence>
<dbReference type="Proteomes" id="UP000002508">
    <property type="component" value="Chromosome"/>
</dbReference>
<evidence type="ECO:0000313" key="7">
    <source>
        <dbReference type="EMBL" id="ACL25109.1"/>
    </source>
</evidence>
<dbReference type="STRING" id="326427.Cagg_2226"/>
<dbReference type="EMBL" id="CP001337">
    <property type="protein sequence ID" value="ACL25109.1"/>
    <property type="molecule type" value="Genomic_DNA"/>
</dbReference>
<dbReference type="Gene3D" id="1.10.10.1320">
    <property type="entry name" value="Anti-sigma factor, zinc-finger domain"/>
    <property type="match status" value="1"/>
</dbReference>
<dbReference type="PANTHER" id="PTHR37461:SF1">
    <property type="entry name" value="ANTI-SIGMA-K FACTOR RSKA"/>
    <property type="match status" value="1"/>
</dbReference>
<feature type="compositionally biased region" description="Basic and acidic residues" evidence="5">
    <location>
        <begin position="150"/>
        <end position="167"/>
    </location>
</feature>
<name>B8GD42_CHLAD</name>
<reference evidence="7" key="1">
    <citation type="submission" date="2008-12" db="EMBL/GenBank/DDBJ databases">
        <title>Complete sequence of Chloroflexus aggregans DSM 9485.</title>
        <authorList>
            <consortium name="US DOE Joint Genome Institute"/>
            <person name="Lucas S."/>
            <person name="Copeland A."/>
            <person name="Lapidus A."/>
            <person name="Glavina del Rio T."/>
            <person name="Dalin E."/>
            <person name="Tice H."/>
            <person name="Pitluck S."/>
            <person name="Foster B."/>
            <person name="Larimer F."/>
            <person name="Land M."/>
            <person name="Hauser L."/>
            <person name="Kyrpides N."/>
            <person name="Mikhailova N."/>
            <person name="Bryant D."/>
            <person name="Richardson P."/>
        </authorList>
    </citation>
    <scope>NUCLEOTIDE SEQUENCE</scope>
    <source>
        <strain evidence="7">DSM 9485</strain>
    </source>
</reference>
<dbReference type="RefSeq" id="WP_015940967.1">
    <property type="nucleotide sequence ID" value="NC_011831.1"/>
</dbReference>
<dbReference type="eggNOG" id="COG5662">
    <property type="taxonomic scope" value="Bacteria"/>
</dbReference>
<dbReference type="KEGG" id="cag:Cagg_2226"/>
<keyword evidence="8" id="KW-1185">Reference proteome</keyword>
<dbReference type="GO" id="GO:0016989">
    <property type="term" value="F:sigma factor antagonist activity"/>
    <property type="evidence" value="ECO:0007669"/>
    <property type="project" value="TreeGrafter"/>
</dbReference>
<accession>B8GD42</accession>
<sequence>MTRQPSSTELPERDLVLLSAYIDSELTEAERTALEQRLAHDSRLRRELEELQATRDLLREQPWLTPPRSFTLTPEMAGVRQRRFNLVNWWQPFGGLVALVLLILFGWQMLRNGIQSTDAPATVMMAQTVPAREPAMILPSDEMNQPNANLKDEATTREADSTEHEHMTMTAQMTPESGIPAVRPPLAGGGGNAGLPPEAEEQRPATATPPSPPPLPVVIVLAVLLLIAAGVWLIKRNAE</sequence>
<dbReference type="GO" id="GO:0006417">
    <property type="term" value="P:regulation of translation"/>
    <property type="evidence" value="ECO:0007669"/>
    <property type="project" value="TreeGrafter"/>
</dbReference>
<evidence type="ECO:0000256" key="5">
    <source>
        <dbReference type="SAM" id="MobiDB-lite"/>
    </source>
</evidence>
<feature type="transmembrane region" description="Helical" evidence="6">
    <location>
        <begin position="215"/>
        <end position="234"/>
    </location>
</feature>
<keyword evidence="2 6" id="KW-0812">Transmembrane</keyword>
<gene>
    <name evidence="7" type="ordered locus">Cagg_2226</name>
</gene>
<dbReference type="OrthoDB" id="167009at2"/>
<keyword evidence="4 6" id="KW-0472">Membrane</keyword>
<evidence type="ECO:0000256" key="6">
    <source>
        <dbReference type="SAM" id="Phobius"/>
    </source>
</evidence>
<comment type="subcellular location">
    <subcellularLocation>
        <location evidence="1">Membrane</location>
        <topology evidence="1">Single-pass membrane protein</topology>
    </subcellularLocation>
</comment>
<dbReference type="HOGENOM" id="CLU_1164236_0_0_0"/>
<feature type="transmembrane region" description="Helical" evidence="6">
    <location>
        <begin position="89"/>
        <end position="110"/>
    </location>
</feature>
<dbReference type="AlphaFoldDB" id="B8GD42"/>
<feature type="region of interest" description="Disordered" evidence="5">
    <location>
        <begin position="139"/>
        <end position="213"/>
    </location>
</feature>
<organism evidence="7 8">
    <name type="scientific">Chloroflexus aggregans (strain MD-66 / DSM 9485)</name>
    <dbReference type="NCBI Taxonomy" id="326427"/>
    <lineage>
        <taxon>Bacteria</taxon>
        <taxon>Bacillati</taxon>
        <taxon>Chloroflexota</taxon>
        <taxon>Chloroflexia</taxon>
        <taxon>Chloroflexales</taxon>
        <taxon>Chloroflexineae</taxon>
        <taxon>Chloroflexaceae</taxon>
        <taxon>Chloroflexus</taxon>
    </lineage>
</organism>
<dbReference type="PANTHER" id="PTHR37461">
    <property type="entry name" value="ANTI-SIGMA-K FACTOR RSKA"/>
    <property type="match status" value="1"/>
</dbReference>
<evidence type="ECO:0000256" key="1">
    <source>
        <dbReference type="ARBA" id="ARBA00004167"/>
    </source>
</evidence>
<keyword evidence="3 6" id="KW-1133">Transmembrane helix</keyword>
<protein>
    <submittedName>
        <fullName evidence="7">Transmembrane anti-sigma factor</fullName>
    </submittedName>
</protein>
<evidence type="ECO:0000313" key="8">
    <source>
        <dbReference type="Proteomes" id="UP000002508"/>
    </source>
</evidence>
<evidence type="ECO:0000256" key="2">
    <source>
        <dbReference type="ARBA" id="ARBA00022692"/>
    </source>
</evidence>
<evidence type="ECO:0000256" key="3">
    <source>
        <dbReference type="ARBA" id="ARBA00022989"/>
    </source>
</evidence>